<proteinExistence type="predicted"/>
<keyword evidence="3" id="KW-1185">Reference proteome</keyword>
<accession>A0A1R3KH02</accession>
<protein>
    <submittedName>
        <fullName evidence="2">Uncharacterized protein</fullName>
    </submittedName>
</protein>
<dbReference type="Gramene" id="OMP06350">
    <property type="protein sequence ID" value="OMP06350"/>
    <property type="gene ID" value="CCACVL1_01619"/>
</dbReference>
<evidence type="ECO:0000313" key="3">
    <source>
        <dbReference type="Proteomes" id="UP000188268"/>
    </source>
</evidence>
<evidence type="ECO:0000256" key="1">
    <source>
        <dbReference type="SAM" id="MobiDB-lite"/>
    </source>
</evidence>
<feature type="region of interest" description="Disordered" evidence="1">
    <location>
        <begin position="1"/>
        <end position="37"/>
    </location>
</feature>
<reference evidence="2 3" key="1">
    <citation type="submission" date="2013-09" db="EMBL/GenBank/DDBJ databases">
        <title>Corchorus capsularis genome sequencing.</title>
        <authorList>
            <person name="Alam M."/>
            <person name="Haque M.S."/>
            <person name="Islam M.S."/>
            <person name="Emdad E.M."/>
            <person name="Islam M.M."/>
            <person name="Ahmed B."/>
            <person name="Halim A."/>
            <person name="Hossen Q.M.M."/>
            <person name="Hossain M.Z."/>
            <person name="Ahmed R."/>
            <person name="Khan M.M."/>
            <person name="Islam R."/>
            <person name="Rashid M.M."/>
            <person name="Khan S.A."/>
            <person name="Rahman M.S."/>
            <person name="Alam M."/>
        </authorList>
    </citation>
    <scope>NUCLEOTIDE SEQUENCE [LARGE SCALE GENOMIC DNA]</scope>
    <source>
        <strain evidence="3">cv. CVL-1</strain>
        <tissue evidence="2">Whole seedling</tissue>
    </source>
</reference>
<dbReference type="AlphaFoldDB" id="A0A1R3KH02"/>
<comment type="caution">
    <text evidence="2">The sequence shown here is derived from an EMBL/GenBank/DDBJ whole genome shotgun (WGS) entry which is preliminary data.</text>
</comment>
<feature type="non-terminal residue" evidence="2">
    <location>
        <position position="1"/>
    </location>
</feature>
<organism evidence="2 3">
    <name type="scientific">Corchorus capsularis</name>
    <name type="common">Jute</name>
    <dbReference type="NCBI Taxonomy" id="210143"/>
    <lineage>
        <taxon>Eukaryota</taxon>
        <taxon>Viridiplantae</taxon>
        <taxon>Streptophyta</taxon>
        <taxon>Embryophyta</taxon>
        <taxon>Tracheophyta</taxon>
        <taxon>Spermatophyta</taxon>
        <taxon>Magnoliopsida</taxon>
        <taxon>eudicotyledons</taxon>
        <taxon>Gunneridae</taxon>
        <taxon>Pentapetalae</taxon>
        <taxon>rosids</taxon>
        <taxon>malvids</taxon>
        <taxon>Malvales</taxon>
        <taxon>Malvaceae</taxon>
        <taxon>Grewioideae</taxon>
        <taxon>Apeibeae</taxon>
        <taxon>Corchorus</taxon>
    </lineage>
</organism>
<evidence type="ECO:0000313" key="2">
    <source>
        <dbReference type="EMBL" id="OMP06350.1"/>
    </source>
</evidence>
<gene>
    <name evidence="2" type="ORF">CCACVL1_01619</name>
</gene>
<dbReference type="EMBL" id="AWWV01004945">
    <property type="protein sequence ID" value="OMP06350.1"/>
    <property type="molecule type" value="Genomic_DNA"/>
</dbReference>
<sequence length="85" mass="9768">ASLEQSTDGSLTKSEWMTCKTKQSEVQREATKHRRRQENLVTEAMQKLKQNQDIKTRGYMAVINEEISACKSMHLMATIKHSSKL</sequence>
<dbReference type="Proteomes" id="UP000188268">
    <property type="component" value="Unassembled WGS sequence"/>
</dbReference>
<feature type="compositionally biased region" description="Polar residues" evidence="1">
    <location>
        <begin position="1"/>
        <end position="15"/>
    </location>
</feature>
<name>A0A1R3KH02_COCAP</name>